<evidence type="ECO:0000313" key="2">
    <source>
        <dbReference type="Proteomes" id="UP000789570"/>
    </source>
</evidence>
<sequence>KESRNKNLTEKNKGLQNQLHLAEKDLPALPKKQSKFRQLRIKLKTEFHQLVENKKCQIQELVARIEDNKSVNQIVAHVK</sequence>
<reference evidence="1" key="1">
    <citation type="submission" date="2021-06" db="EMBL/GenBank/DDBJ databases">
        <authorList>
            <person name="Kallberg Y."/>
            <person name="Tangrot J."/>
            <person name="Rosling A."/>
        </authorList>
    </citation>
    <scope>NUCLEOTIDE SEQUENCE</scope>
    <source>
        <strain evidence="1">UK204</strain>
    </source>
</reference>
<protein>
    <submittedName>
        <fullName evidence="1">11553_t:CDS:1</fullName>
    </submittedName>
</protein>
<accession>A0A9N9NLH6</accession>
<feature type="non-terminal residue" evidence="1">
    <location>
        <position position="79"/>
    </location>
</feature>
<dbReference type="AlphaFoldDB" id="A0A9N9NLH6"/>
<dbReference type="EMBL" id="CAJVPQ010015203">
    <property type="protein sequence ID" value="CAG8741962.1"/>
    <property type="molecule type" value="Genomic_DNA"/>
</dbReference>
<comment type="caution">
    <text evidence="1">The sequence shown here is derived from an EMBL/GenBank/DDBJ whole genome shotgun (WGS) entry which is preliminary data.</text>
</comment>
<organism evidence="1 2">
    <name type="scientific">Funneliformis caledonium</name>
    <dbReference type="NCBI Taxonomy" id="1117310"/>
    <lineage>
        <taxon>Eukaryota</taxon>
        <taxon>Fungi</taxon>
        <taxon>Fungi incertae sedis</taxon>
        <taxon>Mucoromycota</taxon>
        <taxon>Glomeromycotina</taxon>
        <taxon>Glomeromycetes</taxon>
        <taxon>Glomerales</taxon>
        <taxon>Glomeraceae</taxon>
        <taxon>Funneliformis</taxon>
    </lineage>
</organism>
<keyword evidence="2" id="KW-1185">Reference proteome</keyword>
<gene>
    <name evidence="1" type="ORF">FCALED_LOCUS15690</name>
</gene>
<proteinExistence type="predicted"/>
<evidence type="ECO:0000313" key="1">
    <source>
        <dbReference type="EMBL" id="CAG8741962.1"/>
    </source>
</evidence>
<dbReference type="Proteomes" id="UP000789570">
    <property type="component" value="Unassembled WGS sequence"/>
</dbReference>
<name>A0A9N9NLH6_9GLOM</name>
<feature type="non-terminal residue" evidence="1">
    <location>
        <position position="1"/>
    </location>
</feature>